<proteinExistence type="predicted"/>
<dbReference type="Gene3D" id="3.40.50.150">
    <property type="entry name" value="Vaccinia Virus protein VP39"/>
    <property type="match status" value="1"/>
</dbReference>
<gene>
    <name evidence="2" type="ORF">Q9K02_11685</name>
</gene>
<comment type="caution">
    <text evidence="2">The sequence shown here is derived from an EMBL/GenBank/DDBJ whole genome shotgun (WGS) entry which is preliminary data.</text>
</comment>
<name>A0ABT9HRL7_9SPHN</name>
<sequence length="229" mass="25406">MKPAEFDGVAAAYDAQHAASIRLSGEDPAYFHRYKIEAVAHSLNHDGIVPKRILDFGAGIGNSLPHLQSSFPTADITCLDVSRESLAQCSTRAIRPMTVLPYDGRSIPCSDGEFDLVFTACVFHHIDACDHLPLLGEIRRVLSHAGRFAMFEHNPWNPLTQHAVRTCPFDENAVLISGPEMRRRLAAAGFDRIELDYRVFFPAPLARLRPLERSLAWLPIGAQYSLIAS</sequence>
<keyword evidence="2" id="KW-0808">Transferase</keyword>
<evidence type="ECO:0000313" key="2">
    <source>
        <dbReference type="EMBL" id="MDP4575803.1"/>
    </source>
</evidence>
<dbReference type="EC" id="2.1.-.-" evidence="2"/>
<accession>A0ABT9HRL7</accession>
<dbReference type="RefSeq" id="WP_305933049.1">
    <property type="nucleotide sequence ID" value="NZ_JAVAIM010000001.1"/>
</dbReference>
<feature type="domain" description="Methyltransferase" evidence="1">
    <location>
        <begin position="53"/>
        <end position="146"/>
    </location>
</feature>
<dbReference type="Pfam" id="PF13649">
    <property type="entry name" value="Methyltransf_25"/>
    <property type="match status" value="1"/>
</dbReference>
<dbReference type="GO" id="GO:0008168">
    <property type="term" value="F:methyltransferase activity"/>
    <property type="evidence" value="ECO:0007669"/>
    <property type="project" value="UniProtKB-KW"/>
</dbReference>
<reference evidence="2 3" key="1">
    <citation type="submission" date="2023-08" db="EMBL/GenBank/DDBJ databases">
        <title>genomic of G39.</title>
        <authorList>
            <person name="Wang Y."/>
        </authorList>
    </citation>
    <scope>NUCLEOTIDE SEQUENCE [LARGE SCALE GENOMIC DNA]</scope>
    <source>
        <strain evidence="2 3">G39</strain>
    </source>
</reference>
<dbReference type="InterPro" id="IPR041698">
    <property type="entry name" value="Methyltransf_25"/>
</dbReference>
<organism evidence="2 3">
    <name type="scientific">Qipengyuania profundimaris</name>
    <dbReference type="NCBI Taxonomy" id="3067652"/>
    <lineage>
        <taxon>Bacteria</taxon>
        <taxon>Pseudomonadati</taxon>
        <taxon>Pseudomonadota</taxon>
        <taxon>Alphaproteobacteria</taxon>
        <taxon>Sphingomonadales</taxon>
        <taxon>Erythrobacteraceae</taxon>
        <taxon>Qipengyuania</taxon>
    </lineage>
</organism>
<evidence type="ECO:0000313" key="3">
    <source>
        <dbReference type="Proteomes" id="UP001240639"/>
    </source>
</evidence>
<keyword evidence="2" id="KW-0489">Methyltransferase</keyword>
<dbReference type="InterPro" id="IPR050508">
    <property type="entry name" value="Methyltransf_Superfamily"/>
</dbReference>
<dbReference type="InterPro" id="IPR029063">
    <property type="entry name" value="SAM-dependent_MTases_sf"/>
</dbReference>
<dbReference type="EMBL" id="JAVAIM010000001">
    <property type="protein sequence ID" value="MDP4575803.1"/>
    <property type="molecule type" value="Genomic_DNA"/>
</dbReference>
<dbReference type="GO" id="GO:0032259">
    <property type="term" value="P:methylation"/>
    <property type="evidence" value="ECO:0007669"/>
    <property type="project" value="UniProtKB-KW"/>
</dbReference>
<protein>
    <submittedName>
        <fullName evidence="2">Class I SAM-dependent methyltransferase</fullName>
        <ecNumber evidence="2">2.1.-.-</ecNumber>
    </submittedName>
</protein>
<evidence type="ECO:0000259" key="1">
    <source>
        <dbReference type="Pfam" id="PF13649"/>
    </source>
</evidence>
<keyword evidence="3" id="KW-1185">Reference proteome</keyword>
<dbReference type="PANTHER" id="PTHR42912:SF80">
    <property type="entry name" value="METHYLTRANSFERASE DOMAIN-CONTAINING PROTEIN"/>
    <property type="match status" value="1"/>
</dbReference>
<dbReference type="CDD" id="cd02440">
    <property type="entry name" value="AdoMet_MTases"/>
    <property type="match status" value="1"/>
</dbReference>
<dbReference type="PANTHER" id="PTHR42912">
    <property type="entry name" value="METHYLTRANSFERASE"/>
    <property type="match status" value="1"/>
</dbReference>
<dbReference type="Proteomes" id="UP001240639">
    <property type="component" value="Unassembled WGS sequence"/>
</dbReference>
<dbReference type="SUPFAM" id="SSF53335">
    <property type="entry name" value="S-adenosyl-L-methionine-dependent methyltransferases"/>
    <property type="match status" value="1"/>
</dbReference>